<evidence type="ECO:0000313" key="1">
    <source>
        <dbReference type="EMBL" id="QRD04089.1"/>
    </source>
</evidence>
<dbReference type="AlphaFoldDB" id="A0A7U2FH42"/>
<organism evidence="1 2">
    <name type="scientific">Phaeosphaeria nodorum (strain SN15 / ATCC MYA-4574 / FGSC 10173)</name>
    <name type="common">Glume blotch fungus</name>
    <name type="synonym">Parastagonospora nodorum</name>
    <dbReference type="NCBI Taxonomy" id="321614"/>
    <lineage>
        <taxon>Eukaryota</taxon>
        <taxon>Fungi</taxon>
        <taxon>Dikarya</taxon>
        <taxon>Ascomycota</taxon>
        <taxon>Pezizomycotina</taxon>
        <taxon>Dothideomycetes</taxon>
        <taxon>Pleosporomycetidae</taxon>
        <taxon>Pleosporales</taxon>
        <taxon>Pleosporineae</taxon>
        <taxon>Phaeosphaeriaceae</taxon>
        <taxon>Parastagonospora</taxon>
    </lineage>
</organism>
<dbReference type="VEuPathDB" id="FungiDB:JI435_420690"/>
<keyword evidence="2" id="KW-1185">Reference proteome</keyword>
<sequence length="213" mass="24012">MSRHYQLHIQQHTFLTSQILSTPHFAHRSSIGKLWKWLYCSATCGCGVLPALFVPLEPCSERRTNLTSRHHATFHAGHSTNSRSNCPIDETDRRCSLQRPAWHDSAFRPASDFPNSPQHADAITELEIKVLDPLTAIGHPMDTRSLLGPVTTRLAAVPAAILDPLHMPFLRKTRNDIYPSYTRHQEAVPRLSYVDAFERLAATLHVIDAPHFA</sequence>
<protein>
    <submittedName>
        <fullName evidence="1">Uncharacterized protein</fullName>
    </submittedName>
</protein>
<proteinExistence type="predicted"/>
<accession>A0A7U2FH42</accession>
<name>A0A7U2FH42_PHANO</name>
<dbReference type="Proteomes" id="UP000663193">
    <property type="component" value="Chromosome 16"/>
</dbReference>
<dbReference type="EMBL" id="CP069038">
    <property type="protein sequence ID" value="QRD04089.1"/>
    <property type="molecule type" value="Genomic_DNA"/>
</dbReference>
<gene>
    <name evidence="1" type="ORF">JI435_420690</name>
</gene>
<evidence type="ECO:0000313" key="2">
    <source>
        <dbReference type="Proteomes" id="UP000663193"/>
    </source>
</evidence>
<reference evidence="2" key="1">
    <citation type="journal article" date="2021" name="BMC Genomics">
        <title>Chromosome-level genome assembly and manually-curated proteome of model necrotroph Parastagonospora nodorum Sn15 reveals a genome-wide trove of candidate effector homologs, and redundancy of virulence-related functions within an accessory chromosome.</title>
        <authorList>
            <person name="Bertazzoni S."/>
            <person name="Jones D.A.B."/>
            <person name="Phan H.T."/>
            <person name="Tan K.-C."/>
            <person name="Hane J.K."/>
        </authorList>
    </citation>
    <scope>NUCLEOTIDE SEQUENCE [LARGE SCALE GENOMIC DNA]</scope>
    <source>
        <strain evidence="2">SN15 / ATCC MYA-4574 / FGSC 10173)</strain>
    </source>
</reference>